<dbReference type="Pfam" id="PF04233">
    <property type="entry name" value="Phage_Mu_F"/>
    <property type="match status" value="1"/>
</dbReference>
<comment type="caution">
    <text evidence="2">The sequence shown here is derived from an EMBL/GenBank/DDBJ whole genome shotgun (WGS) entry which is preliminary data.</text>
</comment>
<feature type="domain" description="Phage head morphogenesis" evidence="1">
    <location>
        <begin position="195"/>
        <end position="301"/>
    </location>
</feature>
<dbReference type="RefSeq" id="WP_035129002.1">
    <property type="nucleotide sequence ID" value="NZ_JPMD01000001.1"/>
</dbReference>
<protein>
    <recommendedName>
        <fullName evidence="1">Phage head morphogenesis domain-containing protein</fullName>
    </recommendedName>
</protein>
<evidence type="ECO:0000313" key="2">
    <source>
        <dbReference type="EMBL" id="KEZ88704.1"/>
    </source>
</evidence>
<dbReference type="EMBL" id="JPMD01000001">
    <property type="protein sequence ID" value="KEZ88704.1"/>
    <property type="molecule type" value="Genomic_DNA"/>
</dbReference>
<evidence type="ECO:0000259" key="1">
    <source>
        <dbReference type="Pfam" id="PF04233"/>
    </source>
</evidence>
<name>A0A084JIC0_9CLOT</name>
<evidence type="ECO:0000313" key="3">
    <source>
        <dbReference type="Proteomes" id="UP000028542"/>
    </source>
</evidence>
<dbReference type="STRING" id="318464.IO99_00555"/>
<dbReference type="AlphaFoldDB" id="A0A084JIC0"/>
<proteinExistence type="predicted"/>
<reference evidence="2 3" key="1">
    <citation type="submission" date="2014-07" db="EMBL/GenBank/DDBJ databases">
        <title>Draft genome of Clostridium sulfidigenes 113A isolated from sediments associated with methane hydrate from Krishna Godavari basin.</title>
        <authorList>
            <person name="Honkalas V.S."/>
            <person name="Dabir A.P."/>
            <person name="Arora P."/>
            <person name="Dhakephalkar P.K."/>
        </authorList>
    </citation>
    <scope>NUCLEOTIDE SEQUENCE [LARGE SCALE GENOMIC DNA]</scope>
    <source>
        <strain evidence="2 3">113A</strain>
    </source>
</reference>
<keyword evidence="3" id="KW-1185">Reference proteome</keyword>
<dbReference type="Proteomes" id="UP000028542">
    <property type="component" value="Unassembled WGS sequence"/>
</dbReference>
<dbReference type="NCBIfam" id="TIGR01641">
    <property type="entry name" value="phageSPP1_gp7"/>
    <property type="match status" value="1"/>
</dbReference>
<accession>A0A084JIC0</accession>
<sequence length="509" mass="60379">MKNSEYWKQRQEAKFLKSEKDIIEFHNGLVKSFRRAKKSIHSVINNFYIRYADNNELTYDVAMEELNFDELKELKDELGKFKALALDSIGEFNLELENMSMRARITRYQALEMQIDAILNNLYDIDYEAYGTDKFIEIYKDQYYRTIFNIEQYKGFHSEFAQISNRAVEELINYPFSGASYSDRLWRQKDDLIFKLKDSLMDTIIKGTNPKELSEGFAHHFGNKEHEAYRLLQMENAFIVEQATLKGYSEDGIEKYEILATLDLKTSDICRRQDGKIYDVKKALTGVNSPPFHWFCRTTTIPHIQDDEAGKRIARNPITGKNYTVPAEMKYEQWYNKYVANDPKALAEEKKIKNRYSDKKQHTLYKEVLGKESPKSFVDFQELKYNDSKSWNIKQREYSTIDSINNKEWSDTYKEKIKSTYYNFRKENIELSWHGAQRFVDRNVSKNGVVRFTKEDIINIFDKRPNYIQPDGRLVNYENNIAIIRNSETNEIVSIVCRNNPKEEWRKND</sequence>
<organism evidence="2 3">
    <name type="scientific">Clostridium sulfidigenes</name>
    <dbReference type="NCBI Taxonomy" id="318464"/>
    <lineage>
        <taxon>Bacteria</taxon>
        <taxon>Bacillati</taxon>
        <taxon>Bacillota</taxon>
        <taxon>Clostridia</taxon>
        <taxon>Eubacteriales</taxon>
        <taxon>Clostridiaceae</taxon>
        <taxon>Clostridium</taxon>
    </lineage>
</organism>
<gene>
    <name evidence="2" type="ORF">IO99_00555</name>
</gene>
<dbReference type="eggNOG" id="COG2369">
    <property type="taxonomic scope" value="Bacteria"/>
</dbReference>
<dbReference type="InterPro" id="IPR006528">
    <property type="entry name" value="Phage_head_morphogenesis_dom"/>
</dbReference>